<dbReference type="Gene3D" id="1.10.510.10">
    <property type="entry name" value="Transferase(Phosphotransferase) domain 1"/>
    <property type="match status" value="1"/>
</dbReference>
<feature type="compositionally biased region" description="Basic and acidic residues" evidence="1">
    <location>
        <begin position="1033"/>
        <end position="1042"/>
    </location>
</feature>
<feature type="compositionally biased region" description="Polar residues" evidence="1">
    <location>
        <begin position="587"/>
        <end position="596"/>
    </location>
</feature>
<evidence type="ECO:0000313" key="4">
    <source>
        <dbReference type="Proteomes" id="UP000042958"/>
    </source>
</evidence>
<dbReference type="GO" id="GO:0005524">
    <property type="term" value="F:ATP binding"/>
    <property type="evidence" value="ECO:0007669"/>
    <property type="project" value="InterPro"/>
</dbReference>
<dbReference type="InterPro" id="IPR000719">
    <property type="entry name" value="Prot_kinase_dom"/>
</dbReference>
<feature type="region of interest" description="Disordered" evidence="1">
    <location>
        <begin position="576"/>
        <end position="672"/>
    </location>
</feature>
<gene>
    <name evidence="3" type="ORF">PMG11_09811</name>
</gene>
<protein>
    <recommendedName>
        <fullName evidence="2">Protein kinase domain-containing protein</fullName>
    </recommendedName>
</protein>
<sequence length="1232" mass="140675">MLGSSSRFPGQEAAPLSVTMEVEEDIEQEIESFVRFKRRREYEKAEEIFKEMLSAHLSLFPVIAEYADLLLVQEKYRILSEFLDIQIQYMEPVLEEEEVELLQIMRSLVHIHTCGSLRPALIQADRTWTFLYQRSVKLTVGALPSDVEIHVFEIYIRIMVFAAMNSNWVRMNDMKCPWASEEDSDNYGFVQWYSILCCNGHTWSASQVLILLLQALPLFGEQDVAVLFGKHCFGEIPNKQALCKMSELNQLIACSVSFSRAQVLLDLSLRIRKFDPDEDWWTVIYQAAIYRVAAYYHHAANFLPTIMRRYELNANVQKSQFELVQESLINDRHLTTFPDLGYDDYMIALDQHDPRCLIISFFNYLLRVHRRANGGLKDPRAVFNLQLHDQVNMIGFIQTFELSLTLTRNCLTATIFGGYQRAQYQTASLSQAPDSLSPMLNIPFVERLDFGMNDPEIRSLVDSLSLTFRNNIPSIISKMSPVLEFRQSQELSHTCGETSESFDIPAYLWALHNMPESSKEAIMVPPGWSENPWFSESYVEMIRKFLPQAVSKSQVKRLADWILGAWGTKVGAEKYTDKTQETETRQDSLGSNSTPTEIFLDPDTQTAKETESKHGGILGKRPIRPSQEPQEGTTAGLQFPVPSPPTEENTVKDEQKQAATKPSPTEDESSTSYAKICKNLRAELMRCLERPEDYEHRFIIRGAAQKVLQGKKMIRLFESLHLPEIGFRFSKGDLEKYLAKSLNEKHLQDFLAILIFSMYDIEAVQKFAIKVLATESWPAERCSLPTSQAILRELFDGQIASYPFLANQAMFCPTVITKGSTILVPSFENQRLPYLLEEPLGARCPGSVFKVKIARGHLYDPVTESANQDPVEVARKDYIRSDSVMYRELPEYPDILEAILTLGNKCETIIESFGALGIGSSTYSRFMPLAICDLGQYMRYNHLRGPATRARRLEFFENIHGLANGLRFLHSGLKTKGLDGLVCYDCDLEPESVLLFRESTSQRLTWKLSDFKTSRVKYRRRGEESDRVIDLKKHFSRPRESTTARSPTSTATKRRGKGTCLAPESIATPPIMSPRSDVWSLGCVISIVFTYLEEGASGVRKYAESRAANKKASGSDRFFIGGRGKVRPSRASPVIEEWHSRLITSAMHRSRCEGKAVESTLRFLESAVFQEETKRCDAYSMEQKVVEIWKAYEEEVEITEERQTSLERFLQGPLIRRIIPRRKGQEGQHDED</sequence>
<evidence type="ECO:0000313" key="3">
    <source>
        <dbReference type="EMBL" id="CEJ61274.1"/>
    </source>
</evidence>
<feature type="compositionally biased region" description="Basic and acidic residues" evidence="1">
    <location>
        <begin position="576"/>
        <end position="586"/>
    </location>
</feature>
<dbReference type="InterPro" id="IPR011009">
    <property type="entry name" value="Kinase-like_dom_sf"/>
</dbReference>
<dbReference type="Proteomes" id="UP000042958">
    <property type="component" value="Unassembled WGS sequence"/>
</dbReference>
<feature type="domain" description="Protein kinase" evidence="2">
    <location>
        <begin position="834"/>
        <end position="1186"/>
    </location>
</feature>
<dbReference type="EMBL" id="CDHK01000010">
    <property type="protein sequence ID" value="CEJ61274.1"/>
    <property type="molecule type" value="Genomic_DNA"/>
</dbReference>
<evidence type="ECO:0000259" key="2">
    <source>
        <dbReference type="PROSITE" id="PS50011"/>
    </source>
</evidence>
<dbReference type="GO" id="GO:0004672">
    <property type="term" value="F:protein kinase activity"/>
    <property type="evidence" value="ECO:0007669"/>
    <property type="project" value="InterPro"/>
</dbReference>
<dbReference type="SUPFAM" id="SSF56112">
    <property type="entry name" value="Protein kinase-like (PK-like)"/>
    <property type="match status" value="1"/>
</dbReference>
<feature type="compositionally biased region" description="Polar residues" evidence="1">
    <location>
        <begin position="627"/>
        <end position="636"/>
    </location>
</feature>
<keyword evidence="4" id="KW-1185">Reference proteome</keyword>
<dbReference type="OrthoDB" id="5986190at2759"/>
<evidence type="ECO:0000256" key="1">
    <source>
        <dbReference type="SAM" id="MobiDB-lite"/>
    </source>
</evidence>
<dbReference type="AlphaFoldDB" id="A0A0F7TX59"/>
<proteinExistence type="predicted"/>
<accession>A0A0F7TX59</accession>
<organism evidence="3 4">
    <name type="scientific">Penicillium brasilianum</name>
    <dbReference type="NCBI Taxonomy" id="104259"/>
    <lineage>
        <taxon>Eukaryota</taxon>
        <taxon>Fungi</taxon>
        <taxon>Dikarya</taxon>
        <taxon>Ascomycota</taxon>
        <taxon>Pezizomycotina</taxon>
        <taxon>Eurotiomycetes</taxon>
        <taxon>Eurotiomycetidae</taxon>
        <taxon>Eurotiales</taxon>
        <taxon>Aspergillaceae</taxon>
        <taxon>Penicillium</taxon>
    </lineage>
</organism>
<name>A0A0F7TX59_PENBI</name>
<dbReference type="PROSITE" id="PS50011">
    <property type="entry name" value="PROTEIN_KINASE_DOM"/>
    <property type="match status" value="1"/>
</dbReference>
<reference evidence="4" key="1">
    <citation type="journal article" date="2015" name="Genome Announc.">
        <title>Draft genome sequence of the fungus Penicillium brasilianum MG11.</title>
        <authorList>
            <person name="Horn F."/>
            <person name="Linde J."/>
            <person name="Mattern D.J."/>
            <person name="Walther G."/>
            <person name="Guthke R."/>
            <person name="Brakhage A.A."/>
            <person name="Valiante V."/>
        </authorList>
    </citation>
    <scope>NUCLEOTIDE SEQUENCE [LARGE SCALE GENOMIC DNA]</scope>
    <source>
        <strain evidence="4">MG11</strain>
    </source>
</reference>
<feature type="region of interest" description="Disordered" evidence="1">
    <location>
        <begin position="1033"/>
        <end position="1066"/>
    </location>
</feature>